<gene>
    <name evidence="5" type="ORF">BGLCM_0124</name>
    <name evidence="4" type="ORF">BIFGAL_04175</name>
</gene>
<sequence length="388" mass="44060">MLALLAWPIISLILTLPILAGIYHRNHELSWGASVTAYVAVLYALGVFAFTQYPIPANPTRFCATHHYGPQLNLWLFIPQLLHGGLFDVLQLACNVVFFIPMGFMLQRWAKWPWWISILFAFGCSVFIETTQLTGLWGIYPCAYRHFDVDDMLTNTTGAVIGYALGALYTHFVPQHAHRTVGLVRQPGLVHRTVSFVIDMLITGIVYAMLAMFWMWLFTRMVVPLNDGTFMLLHQRVGIRLMQLGVWLCGAVAFLVFELVIPARHGGRTLGGMYTHMTVETKLRHGMKRVMFYLVRTAIRGAMFMLAIMFKTFVFWIMAFLLVFWIVARHMPWDYIPADTGRARSRGGSRGELRDGRHDNHAASVSNTAGGDVREHAREHADTGVIER</sequence>
<dbReference type="Proteomes" id="UP000003656">
    <property type="component" value="Unassembled WGS sequence"/>
</dbReference>
<name>D1NWC6_9BIFI</name>
<reference evidence="5 7" key="2">
    <citation type="submission" date="2014-03" db="EMBL/GenBank/DDBJ databases">
        <title>Genomics of Bifidobacteria.</title>
        <authorList>
            <person name="Ventura M."/>
            <person name="Milani C."/>
            <person name="Lugli G.A."/>
        </authorList>
    </citation>
    <scope>NUCLEOTIDE SEQUENCE [LARGE SCALE GENOMIC DNA]</scope>
    <source>
        <strain evidence="5 7">LMG 11596</strain>
    </source>
</reference>
<feature type="compositionally biased region" description="Basic and acidic residues" evidence="1">
    <location>
        <begin position="372"/>
        <end position="388"/>
    </location>
</feature>
<keyword evidence="2" id="KW-0472">Membrane</keyword>
<reference evidence="4 6" key="1">
    <citation type="submission" date="2009-11" db="EMBL/GenBank/DDBJ databases">
        <authorList>
            <person name="Weinstock G."/>
            <person name="Sodergren E."/>
            <person name="Clifton S."/>
            <person name="Fulton L."/>
            <person name="Fulton B."/>
            <person name="Courtney L."/>
            <person name="Fronick C."/>
            <person name="Harrison M."/>
            <person name="Strong C."/>
            <person name="Farmer C."/>
            <person name="Delahaunty K."/>
            <person name="Markovic C."/>
            <person name="Hall O."/>
            <person name="Minx P."/>
            <person name="Tomlinson C."/>
            <person name="Mitreva M."/>
            <person name="Nelson J."/>
            <person name="Hou S."/>
            <person name="Wollam A."/>
            <person name="Pepin K.H."/>
            <person name="Johnson M."/>
            <person name="Bhonagiri V."/>
            <person name="Nash W.E."/>
            <person name="Warren W."/>
            <person name="Chinwalla A."/>
            <person name="Mardis E.R."/>
            <person name="Wilson R.K."/>
        </authorList>
    </citation>
    <scope>NUCLEOTIDE SEQUENCE [LARGE SCALE GENOMIC DNA]</scope>
    <source>
        <strain evidence="4 6">DSM 20093</strain>
    </source>
</reference>
<feature type="transmembrane region" description="Helical" evidence="2">
    <location>
        <begin position="112"/>
        <end position="140"/>
    </location>
</feature>
<feature type="transmembrane region" description="Helical" evidence="2">
    <location>
        <begin position="316"/>
        <end position="336"/>
    </location>
</feature>
<dbReference type="OrthoDB" id="4822551at2"/>
<protein>
    <submittedName>
        <fullName evidence="5">Teicoplanin resistance protein VanZ</fullName>
    </submittedName>
    <submittedName>
        <fullName evidence="4">VanZ-like protein</fullName>
    </submittedName>
</protein>
<proteinExistence type="predicted"/>
<evidence type="ECO:0000256" key="2">
    <source>
        <dbReference type="SAM" id="Phobius"/>
    </source>
</evidence>
<dbReference type="RefSeq" id="WP_006295634.1">
    <property type="nucleotide sequence ID" value="NZ_JDTW01000014.1"/>
</dbReference>
<dbReference type="InterPro" id="IPR006976">
    <property type="entry name" value="VanZ-like"/>
</dbReference>
<feature type="transmembrane region" description="Helical" evidence="2">
    <location>
        <begin position="6"/>
        <end position="23"/>
    </location>
</feature>
<dbReference type="PANTHER" id="PTHR36834">
    <property type="entry name" value="MEMBRANE PROTEIN-RELATED"/>
    <property type="match status" value="1"/>
</dbReference>
<evidence type="ECO:0000313" key="6">
    <source>
        <dbReference type="Proteomes" id="UP000003656"/>
    </source>
</evidence>
<dbReference type="AlphaFoldDB" id="D1NWC6"/>
<accession>D1NWC6</accession>
<comment type="caution">
    <text evidence="4">The sequence shown here is derived from an EMBL/GenBank/DDBJ whole genome shotgun (WGS) entry which is preliminary data.</text>
</comment>
<feature type="transmembrane region" description="Helical" evidence="2">
    <location>
        <begin position="194"/>
        <end position="217"/>
    </location>
</feature>
<dbReference type="eggNOG" id="COG4767">
    <property type="taxonomic scope" value="Bacteria"/>
</dbReference>
<feature type="domain" description="VanZ-like" evidence="3">
    <location>
        <begin position="41"/>
        <end position="166"/>
    </location>
</feature>
<evidence type="ECO:0000259" key="3">
    <source>
        <dbReference type="Pfam" id="PF04892"/>
    </source>
</evidence>
<dbReference type="STRING" id="561180.BIFGAL_04175"/>
<feature type="transmembrane region" description="Helical" evidence="2">
    <location>
        <begin position="35"/>
        <end position="55"/>
    </location>
</feature>
<feature type="compositionally biased region" description="Basic and acidic residues" evidence="1">
    <location>
        <begin position="349"/>
        <end position="361"/>
    </location>
</feature>
<evidence type="ECO:0000313" key="7">
    <source>
        <dbReference type="Proteomes" id="UP000029074"/>
    </source>
</evidence>
<feature type="transmembrane region" description="Helical" evidence="2">
    <location>
        <begin position="75"/>
        <end position="100"/>
    </location>
</feature>
<dbReference type="PANTHER" id="PTHR36834:SF1">
    <property type="entry name" value="INTEGRAL MEMBRANE PROTEIN"/>
    <property type="match status" value="1"/>
</dbReference>
<feature type="region of interest" description="Disordered" evidence="1">
    <location>
        <begin position="342"/>
        <end position="388"/>
    </location>
</feature>
<evidence type="ECO:0000313" key="4">
    <source>
        <dbReference type="EMBL" id="EFA22412.1"/>
    </source>
</evidence>
<dbReference type="InterPro" id="IPR053150">
    <property type="entry name" value="Teicoplanin_resist-assoc"/>
</dbReference>
<keyword evidence="2" id="KW-0812">Transmembrane</keyword>
<dbReference type="EMBL" id="ABXB03000004">
    <property type="protein sequence ID" value="EFA22412.1"/>
    <property type="molecule type" value="Genomic_DNA"/>
</dbReference>
<evidence type="ECO:0000256" key="1">
    <source>
        <dbReference type="SAM" id="MobiDB-lite"/>
    </source>
</evidence>
<dbReference type="Pfam" id="PF04892">
    <property type="entry name" value="VanZ"/>
    <property type="match status" value="1"/>
</dbReference>
<dbReference type="Proteomes" id="UP000029074">
    <property type="component" value="Unassembled WGS sequence"/>
</dbReference>
<evidence type="ECO:0000313" key="5">
    <source>
        <dbReference type="EMBL" id="KFI60104.1"/>
    </source>
</evidence>
<keyword evidence="7" id="KW-1185">Reference proteome</keyword>
<dbReference type="EMBL" id="JGYW01000001">
    <property type="protein sequence ID" value="KFI60104.1"/>
    <property type="molecule type" value="Genomic_DNA"/>
</dbReference>
<keyword evidence="2" id="KW-1133">Transmembrane helix</keyword>
<feature type="transmembrane region" description="Helical" evidence="2">
    <location>
        <begin position="237"/>
        <end position="261"/>
    </location>
</feature>
<feature type="transmembrane region" description="Helical" evidence="2">
    <location>
        <begin position="152"/>
        <end position="173"/>
    </location>
</feature>
<organism evidence="4 6">
    <name type="scientific">Bifidobacterium gallicum DSM 20093 = LMG 11596</name>
    <dbReference type="NCBI Taxonomy" id="561180"/>
    <lineage>
        <taxon>Bacteria</taxon>
        <taxon>Bacillati</taxon>
        <taxon>Actinomycetota</taxon>
        <taxon>Actinomycetes</taxon>
        <taxon>Bifidobacteriales</taxon>
        <taxon>Bifidobacteriaceae</taxon>
        <taxon>Bifidobacterium</taxon>
    </lineage>
</organism>